<protein>
    <submittedName>
        <fullName evidence="2">Chromosome partitioning protein</fullName>
    </submittedName>
</protein>
<comment type="caution">
    <text evidence="2">The sequence shown here is derived from an EMBL/GenBank/DDBJ whole genome shotgun (WGS) entry which is preliminary data.</text>
</comment>
<dbReference type="InterPro" id="IPR015223">
    <property type="entry name" value="MipZ"/>
</dbReference>
<dbReference type="SUPFAM" id="SSF52540">
    <property type="entry name" value="P-loop containing nucleoside triphosphate hydrolases"/>
    <property type="match status" value="1"/>
</dbReference>
<dbReference type="CDD" id="cd02042">
    <property type="entry name" value="ParAB_family"/>
    <property type="match status" value="1"/>
</dbReference>
<evidence type="ECO:0000313" key="2">
    <source>
        <dbReference type="EMBL" id="RED54047.1"/>
    </source>
</evidence>
<reference evidence="2 3" key="1">
    <citation type="submission" date="2018-07" db="EMBL/GenBank/DDBJ databases">
        <title>Genomic Encyclopedia of Type Strains, Phase III (KMG-III): the genomes of soil and plant-associated and newly described type strains.</title>
        <authorList>
            <person name="Whitman W."/>
        </authorList>
    </citation>
    <scope>NUCLEOTIDE SEQUENCE [LARGE SCALE GENOMIC DNA]</scope>
    <source>
        <strain evidence="2 3">CECT 8488</strain>
    </source>
</reference>
<dbReference type="EMBL" id="QRDW01000001">
    <property type="protein sequence ID" value="RED54047.1"/>
    <property type="molecule type" value="Genomic_DNA"/>
</dbReference>
<dbReference type="AlphaFoldDB" id="A0A3D9HX27"/>
<evidence type="ECO:0000313" key="3">
    <source>
        <dbReference type="Proteomes" id="UP000256845"/>
    </source>
</evidence>
<dbReference type="Gene3D" id="3.40.50.300">
    <property type="entry name" value="P-loop containing nucleotide triphosphate hydrolases"/>
    <property type="match status" value="1"/>
</dbReference>
<dbReference type="PANTHER" id="PTHR13696">
    <property type="entry name" value="P-LOOP CONTAINING NUCLEOSIDE TRIPHOSPHATE HYDROLASE"/>
    <property type="match status" value="1"/>
</dbReference>
<feature type="region of interest" description="Disordered" evidence="1">
    <location>
        <begin position="1"/>
        <end position="21"/>
    </location>
</feature>
<dbReference type="Proteomes" id="UP000256845">
    <property type="component" value="Unassembled WGS sequence"/>
</dbReference>
<sequence>MSNTVAPKNGQAPNPEAMSLEGHSKVIVVGNEKGGSGKSTTVMHLMTALLHAGYKVAALDLDARQATLSHYLENRRDLMARKGLNLPMPEYHAILPSDKVSRDEARQEDEDRVEEAVQRLRAENDFLVIDTPGSDNFLSRIGHSYADILVTPLNDSFVDLDVLAKIDPDNHNVIRPSQYAQMVFEQKMARAKREGLHKTFDWVVMRNRMGHLESKNQQAMDQAITTLAKRIGFRVAPGFSERVIFRELFLDGLTLLDLRAADTGIRMSMSHVAARQEVRGLLQSIGLPVIG</sequence>
<dbReference type="InterPro" id="IPR027417">
    <property type="entry name" value="P-loop_NTPase"/>
</dbReference>
<name>A0A3D9HX27_9PROT</name>
<keyword evidence="3" id="KW-1185">Reference proteome</keyword>
<gene>
    <name evidence="2" type="ORF">DFP90_101848</name>
</gene>
<dbReference type="PANTHER" id="PTHR13696:SF96">
    <property type="entry name" value="COBQ_COBB_MIND_PARA NUCLEOTIDE BINDING DOMAIN-CONTAINING PROTEIN"/>
    <property type="match status" value="1"/>
</dbReference>
<evidence type="ECO:0000256" key="1">
    <source>
        <dbReference type="SAM" id="MobiDB-lite"/>
    </source>
</evidence>
<proteinExistence type="predicted"/>
<dbReference type="InterPro" id="IPR050678">
    <property type="entry name" value="DNA_Partitioning_ATPase"/>
</dbReference>
<dbReference type="Pfam" id="PF09140">
    <property type="entry name" value="MipZ"/>
    <property type="match status" value="1"/>
</dbReference>
<accession>A0A3D9HX27</accession>
<organism evidence="2 3">
    <name type="scientific">Aestuariispira insulae</name>
    <dbReference type="NCBI Taxonomy" id="1461337"/>
    <lineage>
        <taxon>Bacteria</taxon>
        <taxon>Pseudomonadati</taxon>
        <taxon>Pseudomonadota</taxon>
        <taxon>Alphaproteobacteria</taxon>
        <taxon>Rhodospirillales</taxon>
        <taxon>Kiloniellaceae</taxon>
        <taxon>Aestuariispira</taxon>
    </lineage>
</organism>
<dbReference type="RefSeq" id="WP_281269673.1">
    <property type="nucleotide sequence ID" value="NZ_QRDW01000001.1"/>
</dbReference>